<dbReference type="EMBL" id="JAKOGG010000003">
    <property type="protein sequence ID" value="MCS4556088.1"/>
    <property type="molecule type" value="Genomic_DNA"/>
</dbReference>
<feature type="modified residue" description="4-aspartylphosphate" evidence="2">
    <location>
        <position position="65"/>
    </location>
</feature>
<gene>
    <name evidence="5" type="primary">narL</name>
    <name evidence="5" type="ORF">L9G74_06525</name>
</gene>
<name>A0ABT2FIK4_9GAMM</name>
<dbReference type="NCBIfam" id="NF007935">
    <property type="entry name" value="PRK10651.1"/>
    <property type="match status" value="1"/>
</dbReference>
<dbReference type="InterPro" id="IPR011006">
    <property type="entry name" value="CheY-like_superfamily"/>
</dbReference>
<proteinExistence type="predicted"/>
<dbReference type="PANTHER" id="PTHR43214:SF38">
    <property type="entry name" value="NITRATE_NITRITE RESPONSE REGULATOR PROTEIN NARL"/>
    <property type="match status" value="1"/>
</dbReference>
<dbReference type="CDD" id="cd06170">
    <property type="entry name" value="LuxR_C_like"/>
    <property type="match status" value="1"/>
</dbReference>
<dbReference type="PROSITE" id="PS50043">
    <property type="entry name" value="HTH_LUXR_2"/>
    <property type="match status" value="1"/>
</dbReference>
<dbReference type="PROSITE" id="PS50110">
    <property type="entry name" value="RESPONSE_REGULATORY"/>
    <property type="match status" value="1"/>
</dbReference>
<dbReference type="SMART" id="SM00448">
    <property type="entry name" value="REC"/>
    <property type="match status" value="1"/>
</dbReference>
<evidence type="ECO:0000259" key="4">
    <source>
        <dbReference type="PROSITE" id="PS50110"/>
    </source>
</evidence>
<feature type="domain" description="HTH luxR-type" evidence="3">
    <location>
        <begin position="155"/>
        <end position="220"/>
    </location>
</feature>
<dbReference type="Gene3D" id="3.40.50.2300">
    <property type="match status" value="1"/>
</dbReference>
<evidence type="ECO:0000259" key="3">
    <source>
        <dbReference type="PROSITE" id="PS50043"/>
    </source>
</evidence>
<dbReference type="InterPro" id="IPR001789">
    <property type="entry name" value="Sig_transdc_resp-reg_receiver"/>
</dbReference>
<comment type="caution">
    <text evidence="5">The sequence shown here is derived from an EMBL/GenBank/DDBJ whole genome shotgun (WGS) entry which is preliminary data.</text>
</comment>
<evidence type="ECO:0000313" key="5">
    <source>
        <dbReference type="EMBL" id="MCS4556088.1"/>
    </source>
</evidence>
<evidence type="ECO:0000256" key="1">
    <source>
        <dbReference type="ARBA" id="ARBA00023125"/>
    </source>
</evidence>
<dbReference type="SUPFAM" id="SSF52172">
    <property type="entry name" value="CheY-like"/>
    <property type="match status" value="1"/>
</dbReference>
<organism evidence="5 6">
    <name type="scientific">Shewanella electrica</name>
    <dbReference type="NCBI Taxonomy" id="515560"/>
    <lineage>
        <taxon>Bacteria</taxon>
        <taxon>Pseudomonadati</taxon>
        <taxon>Pseudomonadota</taxon>
        <taxon>Gammaproteobacteria</taxon>
        <taxon>Alteromonadales</taxon>
        <taxon>Shewanellaceae</taxon>
        <taxon>Shewanella</taxon>
    </lineage>
</organism>
<evidence type="ECO:0000256" key="2">
    <source>
        <dbReference type="PROSITE-ProRule" id="PRU00169"/>
    </source>
</evidence>
<dbReference type="PRINTS" id="PR00038">
    <property type="entry name" value="HTHLUXR"/>
</dbReference>
<dbReference type="Proteomes" id="UP001201549">
    <property type="component" value="Unassembled WGS sequence"/>
</dbReference>
<dbReference type="InterPro" id="IPR016032">
    <property type="entry name" value="Sig_transdc_resp-reg_C-effctor"/>
</dbReference>
<feature type="domain" description="Response regulatory" evidence="4">
    <location>
        <begin position="14"/>
        <end position="130"/>
    </location>
</feature>
<dbReference type="Pfam" id="PF00196">
    <property type="entry name" value="GerE"/>
    <property type="match status" value="1"/>
</dbReference>
<keyword evidence="6" id="KW-1185">Reference proteome</keyword>
<keyword evidence="2" id="KW-0597">Phosphoprotein</keyword>
<accession>A0ABT2FIK4</accession>
<dbReference type="RefSeq" id="WP_238895491.1">
    <property type="nucleotide sequence ID" value="NZ_JAKOGG010000003.1"/>
</dbReference>
<reference evidence="6" key="1">
    <citation type="submission" date="2023-07" db="EMBL/GenBank/DDBJ databases">
        <title>Shewanella mangrovi sp. nov., an acetaldehyde- degrading bacterium isolated from mangrove sediment.</title>
        <authorList>
            <person name="Liu Y."/>
        </authorList>
    </citation>
    <scope>NUCLEOTIDE SEQUENCE [LARGE SCALE GENOMIC DNA]</scope>
    <source>
        <strain evidence="6">C32</strain>
    </source>
</reference>
<dbReference type="Pfam" id="PF00072">
    <property type="entry name" value="Response_reg"/>
    <property type="match status" value="1"/>
</dbReference>
<dbReference type="SUPFAM" id="SSF46894">
    <property type="entry name" value="C-terminal effector domain of the bipartite response regulators"/>
    <property type="match status" value="1"/>
</dbReference>
<dbReference type="InterPro" id="IPR000792">
    <property type="entry name" value="Tscrpt_reg_LuxR_C"/>
</dbReference>
<dbReference type="InterPro" id="IPR039420">
    <property type="entry name" value="WalR-like"/>
</dbReference>
<evidence type="ECO:0000313" key="6">
    <source>
        <dbReference type="Proteomes" id="UP001201549"/>
    </source>
</evidence>
<dbReference type="PANTHER" id="PTHR43214">
    <property type="entry name" value="TWO-COMPONENT RESPONSE REGULATOR"/>
    <property type="match status" value="1"/>
</dbReference>
<keyword evidence="1" id="KW-0238">DNA-binding</keyword>
<protein>
    <submittedName>
        <fullName evidence="5">Two-component system response regulator NarL</fullName>
    </submittedName>
</protein>
<dbReference type="PROSITE" id="PS00622">
    <property type="entry name" value="HTH_LUXR_1"/>
    <property type="match status" value="1"/>
</dbReference>
<sequence length="224" mass="24651">MSQSHEQSIADKATILLIDDHPMLRNGVKQLIEMSDIIEVVAESNCGQDGIALAQKLDPDLILLDLNMPEMGGIETLCQLRECELSGRILVFTVSNFEEDVVSAFKLGADGYLLKDMEPEDLLLALEKAASGKVAISDDITTILTEGLKNNPSSAERDIYLLTAREREIVKLIAKGLSNKLIAKKLSISEGTVKVHVKNILKKLKLKTRLETAAWVHNSGVFNR</sequence>
<dbReference type="SMART" id="SM00421">
    <property type="entry name" value="HTH_LUXR"/>
    <property type="match status" value="1"/>
</dbReference>